<evidence type="ECO:0000256" key="1">
    <source>
        <dbReference type="ARBA" id="ARBA00011902"/>
    </source>
</evidence>
<dbReference type="RefSeq" id="XP_003037683.1">
    <property type="nucleotide sequence ID" value="XM_003037637.1"/>
</dbReference>
<keyword evidence="4" id="KW-0829">Tyrosine-protein kinase</keyword>
<dbReference type="KEGG" id="scm:SCHCO_02488819"/>
<keyword evidence="5" id="KW-1133">Transmembrane helix</keyword>
<evidence type="ECO:0000313" key="7">
    <source>
        <dbReference type="EMBL" id="EFJ02781.1"/>
    </source>
</evidence>
<evidence type="ECO:0000256" key="2">
    <source>
        <dbReference type="ARBA" id="ARBA00022679"/>
    </source>
</evidence>
<feature type="signal peptide" evidence="6">
    <location>
        <begin position="1"/>
        <end position="41"/>
    </location>
</feature>
<keyword evidence="6" id="KW-0732">Signal</keyword>
<evidence type="ECO:0000256" key="3">
    <source>
        <dbReference type="ARBA" id="ARBA00022777"/>
    </source>
</evidence>
<dbReference type="OrthoDB" id="10478597at2759"/>
<keyword evidence="5" id="KW-0472">Membrane</keyword>
<dbReference type="GO" id="GO:0004714">
    <property type="term" value="F:transmembrane receptor protein tyrosine kinase activity"/>
    <property type="evidence" value="ECO:0007669"/>
    <property type="project" value="UniProtKB-EC"/>
</dbReference>
<dbReference type="GeneID" id="9585542"/>
<evidence type="ECO:0000313" key="8">
    <source>
        <dbReference type="Proteomes" id="UP000007431"/>
    </source>
</evidence>
<gene>
    <name evidence="7" type="ORF">SCHCODRAFT_104704</name>
</gene>
<dbReference type="InParanoid" id="D8PLT6"/>
<dbReference type="HOGENOM" id="CLU_1171204_0_0_1"/>
<organism evidence="8">
    <name type="scientific">Schizophyllum commune (strain H4-8 / FGSC 9210)</name>
    <name type="common">Split gill fungus</name>
    <dbReference type="NCBI Taxonomy" id="578458"/>
    <lineage>
        <taxon>Eukaryota</taxon>
        <taxon>Fungi</taxon>
        <taxon>Dikarya</taxon>
        <taxon>Basidiomycota</taxon>
        <taxon>Agaricomycotina</taxon>
        <taxon>Agaricomycetes</taxon>
        <taxon>Agaricomycetidae</taxon>
        <taxon>Agaricales</taxon>
        <taxon>Schizophyllaceae</taxon>
        <taxon>Schizophyllum</taxon>
    </lineage>
</organism>
<evidence type="ECO:0000256" key="6">
    <source>
        <dbReference type="SAM" id="SignalP"/>
    </source>
</evidence>
<dbReference type="EMBL" id="GL377302">
    <property type="protein sequence ID" value="EFJ02781.1"/>
    <property type="molecule type" value="Genomic_DNA"/>
</dbReference>
<reference evidence="7 8" key="1">
    <citation type="journal article" date="2010" name="Nat. Biotechnol.">
        <title>Genome sequence of the model mushroom Schizophyllum commune.</title>
        <authorList>
            <person name="Ohm R.A."/>
            <person name="de Jong J.F."/>
            <person name="Lugones L.G."/>
            <person name="Aerts A."/>
            <person name="Kothe E."/>
            <person name="Stajich J.E."/>
            <person name="de Vries R.P."/>
            <person name="Record E."/>
            <person name="Levasseur A."/>
            <person name="Baker S.E."/>
            <person name="Bartholomew K.A."/>
            <person name="Coutinho P.M."/>
            <person name="Erdmann S."/>
            <person name="Fowler T.J."/>
            <person name="Gathman A.C."/>
            <person name="Lombard V."/>
            <person name="Henrissat B."/>
            <person name="Knabe N."/>
            <person name="Kuees U."/>
            <person name="Lilly W.W."/>
            <person name="Lindquist E."/>
            <person name="Lucas S."/>
            <person name="Magnuson J.K."/>
            <person name="Piumi F."/>
            <person name="Raudaskoski M."/>
            <person name="Salamov A."/>
            <person name="Schmutz J."/>
            <person name="Schwarze F.W.M.R."/>
            <person name="vanKuyk P.A."/>
            <person name="Horton J.S."/>
            <person name="Grigoriev I.V."/>
            <person name="Woesten H.A.B."/>
        </authorList>
    </citation>
    <scope>NUCLEOTIDE SEQUENCE [LARGE SCALE GENOMIC DNA]</scope>
    <source>
        <strain evidence="8">H4-8 / FGSC 9210</strain>
    </source>
</reference>
<proteinExistence type="predicted"/>
<name>D8PLT6_SCHCM</name>
<dbReference type="AlphaFoldDB" id="D8PLT6"/>
<feature type="chain" id="PRO_5003120176" description="receptor protein-tyrosine kinase" evidence="6">
    <location>
        <begin position="42"/>
        <end position="237"/>
    </location>
</feature>
<evidence type="ECO:0000256" key="4">
    <source>
        <dbReference type="ARBA" id="ARBA00023137"/>
    </source>
</evidence>
<dbReference type="InterPro" id="IPR044912">
    <property type="entry name" value="Egfr_JX_dom"/>
</dbReference>
<dbReference type="VEuPathDB" id="FungiDB:SCHCODRAFT_02488819"/>
<dbReference type="Gene3D" id="6.10.250.2930">
    <property type="match status" value="1"/>
</dbReference>
<accession>D8PLT6</accession>
<sequence>MRSSASAMNTLCTSALKSRPLLSAVACALVIQLSSLPKTAAFEVCSDGQIANACDHSGPTFSSDGFDKIPIIIGVVVGVFFLLFIAAGTFAFYRWRRIRRFQEEYRRRAQEGLRAENAAYGPPYAGGPAFTGGTAGQIHMMSGQPALITTHHAAMSLHTMGSPPTPMMSPPTTTRSWFGTSAYEPVGQPADAYHPHVGGFGGMDSFHHGGMQLHDYSTGGGMGHSSGGMGMSSSSGI</sequence>
<dbReference type="EC" id="2.7.10.1" evidence="1"/>
<evidence type="ECO:0000256" key="5">
    <source>
        <dbReference type="SAM" id="Phobius"/>
    </source>
</evidence>
<keyword evidence="8" id="KW-1185">Reference proteome</keyword>
<feature type="transmembrane region" description="Helical" evidence="5">
    <location>
        <begin position="69"/>
        <end position="93"/>
    </location>
</feature>
<keyword evidence="2" id="KW-0808">Transferase</keyword>
<protein>
    <recommendedName>
        <fullName evidence="1">receptor protein-tyrosine kinase</fullName>
        <ecNumber evidence="1">2.7.10.1</ecNumber>
    </recommendedName>
</protein>
<feature type="non-terminal residue" evidence="7">
    <location>
        <position position="237"/>
    </location>
</feature>
<dbReference type="Proteomes" id="UP000007431">
    <property type="component" value="Unassembled WGS sequence"/>
</dbReference>
<keyword evidence="3" id="KW-0418">Kinase</keyword>
<keyword evidence="5" id="KW-0812">Transmembrane</keyword>